<proteinExistence type="predicted"/>
<sequence length="24" mass="2710">MFIFTVGKKMTSTAIPCLFFVKCP</sequence>
<dbReference type="EMBL" id="GBXM01086253">
    <property type="protein sequence ID" value="JAH22324.1"/>
    <property type="molecule type" value="Transcribed_RNA"/>
</dbReference>
<evidence type="ECO:0000313" key="1">
    <source>
        <dbReference type="EMBL" id="JAH40526.1"/>
    </source>
</evidence>
<reference evidence="1" key="1">
    <citation type="submission" date="2014-11" db="EMBL/GenBank/DDBJ databases">
        <authorList>
            <person name="Amaro Gonzalez C."/>
        </authorList>
    </citation>
    <scope>NUCLEOTIDE SEQUENCE</scope>
</reference>
<reference evidence="1" key="2">
    <citation type="journal article" date="2015" name="Fish Shellfish Immunol.">
        <title>Early steps in the European eel (Anguilla anguilla)-Vibrio vulnificus interaction in the gills: Role of the RtxA13 toxin.</title>
        <authorList>
            <person name="Callol A."/>
            <person name="Pajuelo D."/>
            <person name="Ebbesson L."/>
            <person name="Teles M."/>
            <person name="MacKenzie S."/>
            <person name="Amaro C."/>
        </authorList>
    </citation>
    <scope>NUCLEOTIDE SEQUENCE</scope>
</reference>
<dbReference type="AlphaFoldDB" id="A0A0E9SGV6"/>
<accession>A0A0E9SGV6</accession>
<dbReference type="EMBL" id="GBXM01068051">
    <property type="protein sequence ID" value="JAH40526.1"/>
    <property type="molecule type" value="Transcribed_RNA"/>
</dbReference>
<name>A0A0E9SGV6_ANGAN</name>
<protein>
    <submittedName>
        <fullName evidence="1">Uncharacterized protein</fullName>
    </submittedName>
</protein>
<organism evidence="1">
    <name type="scientific">Anguilla anguilla</name>
    <name type="common">European freshwater eel</name>
    <name type="synonym">Muraena anguilla</name>
    <dbReference type="NCBI Taxonomy" id="7936"/>
    <lineage>
        <taxon>Eukaryota</taxon>
        <taxon>Metazoa</taxon>
        <taxon>Chordata</taxon>
        <taxon>Craniata</taxon>
        <taxon>Vertebrata</taxon>
        <taxon>Euteleostomi</taxon>
        <taxon>Actinopterygii</taxon>
        <taxon>Neopterygii</taxon>
        <taxon>Teleostei</taxon>
        <taxon>Anguilliformes</taxon>
        <taxon>Anguillidae</taxon>
        <taxon>Anguilla</taxon>
    </lineage>
</organism>